<dbReference type="EMBL" id="CAMXCT030001112">
    <property type="protein sequence ID" value="CAL4774095.1"/>
    <property type="molecule type" value="Genomic_DNA"/>
</dbReference>
<comment type="caution">
    <text evidence="3">The sequence shown here is derived from an EMBL/GenBank/DDBJ whole genome shotgun (WGS) entry which is preliminary data.</text>
</comment>
<dbReference type="Proteomes" id="UP001152797">
    <property type="component" value="Unassembled WGS sequence"/>
</dbReference>
<feature type="compositionally biased region" description="Basic and acidic residues" evidence="2">
    <location>
        <begin position="282"/>
        <end position="291"/>
    </location>
</feature>
<keyword evidence="1" id="KW-0175">Coiled coil</keyword>
<gene>
    <name evidence="3" type="ORF">C1SCF055_LOCUS14103</name>
</gene>
<evidence type="ECO:0000313" key="6">
    <source>
        <dbReference type="Proteomes" id="UP001152797"/>
    </source>
</evidence>
<dbReference type="EMBL" id="CAMXCT020001112">
    <property type="protein sequence ID" value="CAL1140158.1"/>
    <property type="molecule type" value="Genomic_DNA"/>
</dbReference>
<accession>A0A9P1C9V1</accession>
<feature type="compositionally biased region" description="Low complexity" evidence="2">
    <location>
        <begin position="368"/>
        <end position="392"/>
    </location>
</feature>
<keyword evidence="6" id="KW-1185">Reference proteome</keyword>
<feature type="coiled-coil region" evidence="1">
    <location>
        <begin position="110"/>
        <end position="144"/>
    </location>
</feature>
<dbReference type="AlphaFoldDB" id="A0A9P1C9V1"/>
<dbReference type="EMBL" id="CAMXCT010001112">
    <property type="protein sequence ID" value="CAI3986783.1"/>
    <property type="molecule type" value="Genomic_DNA"/>
</dbReference>
<evidence type="ECO:0000313" key="3">
    <source>
        <dbReference type="EMBL" id="CAI3986783.1"/>
    </source>
</evidence>
<reference evidence="3" key="1">
    <citation type="submission" date="2022-10" db="EMBL/GenBank/DDBJ databases">
        <authorList>
            <person name="Chen Y."/>
            <person name="Dougan E. K."/>
            <person name="Chan C."/>
            <person name="Rhodes N."/>
            <person name="Thang M."/>
        </authorList>
    </citation>
    <scope>NUCLEOTIDE SEQUENCE</scope>
</reference>
<evidence type="ECO:0000256" key="1">
    <source>
        <dbReference type="SAM" id="Coils"/>
    </source>
</evidence>
<feature type="region of interest" description="Disordered" evidence="2">
    <location>
        <begin position="267"/>
        <end position="320"/>
    </location>
</feature>
<feature type="compositionally biased region" description="Pro residues" evidence="2">
    <location>
        <begin position="358"/>
        <end position="367"/>
    </location>
</feature>
<evidence type="ECO:0000256" key="2">
    <source>
        <dbReference type="SAM" id="MobiDB-lite"/>
    </source>
</evidence>
<feature type="region of interest" description="Disordered" evidence="2">
    <location>
        <begin position="350"/>
        <end position="399"/>
    </location>
</feature>
<evidence type="ECO:0000313" key="5">
    <source>
        <dbReference type="EMBL" id="CAL4774095.1"/>
    </source>
</evidence>
<name>A0A9P1C9V1_9DINO</name>
<reference evidence="4" key="2">
    <citation type="submission" date="2024-04" db="EMBL/GenBank/DDBJ databases">
        <authorList>
            <person name="Chen Y."/>
            <person name="Shah S."/>
            <person name="Dougan E. K."/>
            <person name="Thang M."/>
            <person name="Chan C."/>
        </authorList>
    </citation>
    <scope>NUCLEOTIDE SEQUENCE [LARGE SCALE GENOMIC DNA]</scope>
</reference>
<evidence type="ECO:0000313" key="4">
    <source>
        <dbReference type="EMBL" id="CAL1140158.1"/>
    </source>
</evidence>
<proteinExistence type="predicted"/>
<sequence>MCHAASDDFGHRAATQRLRAQLAAQLQRRVDAQSGADAERGERGDVERTRWDYVRQLENQLAVKTGLLDEALRLHRLFHGRLVSLSEGLTWKDQQLEQLARSERTAWRQAEKDTQEMRQWRRRAESLEEENTALRDELRESSENNLRLRQFLDVLEVQAVKGYGLRSRTFSQQFPTEETKFEQTRRVSEEQLPPAAPLPALIRATPGESAAKLSFFLTPQEAWAQVGSSASDRLCGVNLERLKVDEPTITSARSRLDRVDEAKVAEEAKEETKQASISSTKEVLEISRDSGQRSSANSPKKRGNLSSAAPPVLGAPHPRPVRYMSATQLSALAAVPAAGAACGSVATMAGDARVSPAPRWPPSPTPAAQPAQPQQPQPAVKPKAAPLLPLPAARHKAAR</sequence>
<organism evidence="3">
    <name type="scientific">Cladocopium goreaui</name>
    <dbReference type="NCBI Taxonomy" id="2562237"/>
    <lineage>
        <taxon>Eukaryota</taxon>
        <taxon>Sar</taxon>
        <taxon>Alveolata</taxon>
        <taxon>Dinophyceae</taxon>
        <taxon>Suessiales</taxon>
        <taxon>Symbiodiniaceae</taxon>
        <taxon>Cladocopium</taxon>
    </lineage>
</organism>
<protein>
    <submittedName>
        <fullName evidence="5">Copia protein</fullName>
    </submittedName>
</protein>